<dbReference type="Proteomes" id="UP001162131">
    <property type="component" value="Unassembled WGS sequence"/>
</dbReference>
<gene>
    <name evidence="1" type="ORF">BSTOLATCC_MIC66029</name>
</gene>
<sequence length="174" mass="20289">MISISREKLLKPGELLKLHTTFRNSLVSIDTQTSNLQAKIKNQNDIIAHKKQKGDQKGTSFCIKLKKFYERKMLNLEDKRNKIEGFLYVMECISLGKFTENKGGEVDTFERLKTESEQCDEWIRKITLEIGEPYGHLENIDEDELLDEIGGVEEQEMKEYTSSDEEESKIFLFK</sequence>
<comment type="caution">
    <text evidence="1">The sequence shown here is derived from an EMBL/GenBank/DDBJ whole genome shotgun (WGS) entry which is preliminary data.</text>
</comment>
<keyword evidence="2" id="KW-1185">Reference proteome</keyword>
<reference evidence="1" key="1">
    <citation type="submission" date="2021-09" db="EMBL/GenBank/DDBJ databases">
        <authorList>
            <consortium name="AG Swart"/>
            <person name="Singh M."/>
            <person name="Singh A."/>
            <person name="Seah K."/>
            <person name="Emmerich C."/>
        </authorList>
    </citation>
    <scope>NUCLEOTIDE SEQUENCE</scope>
    <source>
        <strain evidence="1">ATCC30299</strain>
    </source>
</reference>
<evidence type="ECO:0000313" key="2">
    <source>
        <dbReference type="Proteomes" id="UP001162131"/>
    </source>
</evidence>
<evidence type="ECO:0000313" key="1">
    <source>
        <dbReference type="EMBL" id="CAG9336141.1"/>
    </source>
</evidence>
<organism evidence="1 2">
    <name type="scientific">Blepharisma stoltei</name>
    <dbReference type="NCBI Taxonomy" id="1481888"/>
    <lineage>
        <taxon>Eukaryota</taxon>
        <taxon>Sar</taxon>
        <taxon>Alveolata</taxon>
        <taxon>Ciliophora</taxon>
        <taxon>Postciliodesmatophora</taxon>
        <taxon>Heterotrichea</taxon>
        <taxon>Heterotrichida</taxon>
        <taxon>Blepharismidae</taxon>
        <taxon>Blepharisma</taxon>
    </lineage>
</organism>
<dbReference type="EMBL" id="CAJZBQ010000064">
    <property type="protein sequence ID" value="CAG9336141.1"/>
    <property type="molecule type" value="Genomic_DNA"/>
</dbReference>
<name>A0AAU9KK30_9CILI</name>
<protein>
    <submittedName>
        <fullName evidence="1">Uncharacterized protein</fullName>
    </submittedName>
</protein>
<proteinExistence type="predicted"/>
<dbReference type="AlphaFoldDB" id="A0AAU9KK30"/>
<accession>A0AAU9KK30</accession>